<evidence type="ECO:0000313" key="2">
    <source>
        <dbReference type="Proteomes" id="UP000790377"/>
    </source>
</evidence>
<accession>A0ACB7ZNX5</accession>
<dbReference type="Proteomes" id="UP000790377">
    <property type="component" value="Unassembled WGS sequence"/>
</dbReference>
<gene>
    <name evidence="1" type="ORF">BJ138DRAFT_1131577</name>
</gene>
<comment type="caution">
    <text evidence="1">The sequence shown here is derived from an EMBL/GenBank/DDBJ whole genome shotgun (WGS) entry which is preliminary data.</text>
</comment>
<organism evidence="1 2">
    <name type="scientific">Hygrophoropsis aurantiaca</name>
    <dbReference type="NCBI Taxonomy" id="72124"/>
    <lineage>
        <taxon>Eukaryota</taxon>
        <taxon>Fungi</taxon>
        <taxon>Dikarya</taxon>
        <taxon>Basidiomycota</taxon>
        <taxon>Agaricomycotina</taxon>
        <taxon>Agaricomycetes</taxon>
        <taxon>Agaricomycetidae</taxon>
        <taxon>Boletales</taxon>
        <taxon>Coniophorineae</taxon>
        <taxon>Hygrophoropsidaceae</taxon>
        <taxon>Hygrophoropsis</taxon>
    </lineage>
</organism>
<evidence type="ECO:0000313" key="1">
    <source>
        <dbReference type="EMBL" id="KAH7902856.1"/>
    </source>
</evidence>
<protein>
    <submittedName>
        <fullName evidence="1">Uncharacterized protein</fullName>
    </submittedName>
</protein>
<proteinExistence type="predicted"/>
<name>A0ACB7ZNX5_9AGAM</name>
<reference evidence="1" key="1">
    <citation type="journal article" date="2021" name="New Phytol.">
        <title>Evolutionary innovations through gain and loss of genes in the ectomycorrhizal Boletales.</title>
        <authorList>
            <person name="Wu G."/>
            <person name="Miyauchi S."/>
            <person name="Morin E."/>
            <person name="Kuo A."/>
            <person name="Drula E."/>
            <person name="Varga T."/>
            <person name="Kohler A."/>
            <person name="Feng B."/>
            <person name="Cao Y."/>
            <person name="Lipzen A."/>
            <person name="Daum C."/>
            <person name="Hundley H."/>
            <person name="Pangilinan J."/>
            <person name="Johnson J."/>
            <person name="Barry K."/>
            <person name="LaButti K."/>
            <person name="Ng V."/>
            <person name="Ahrendt S."/>
            <person name="Min B."/>
            <person name="Choi I.G."/>
            <person name="Park H."/>
            <person name="Plett J.M."/>
            <person name="Magnuson J."/>
            <person name="Spatafora J.W."/>
            <person name="Nagy L.G."/>
            <person name="Henrissat B."/>
            <person name="Grigoriev I.V."/>
            <person name="Yang Z.L."/>
            <person name="Xu J."/>
            <person name="Martin F.M."/>
        </authorList>
    </citation>
    <scope>NUCLEOTIDE SEQUENCE</scope>
    <source>
        <strain evidence="1">ATCC 28755</strain>
    </source>
</reference>
<dbReference type="EMBL" id="MU269457">
    <property type="protein sequence ID" value="KAH7902856.1"/>
    <property type="molecule type" value="Genomic_DNA"/>
</dbReference>
<keyword evidence="2" id="KW-1185">Reference proteome</keyword>
<sequence length="178" mass="19949">MGIKDESSAPKTKQTHQKRIRCSQNDASTLRVTQVTNQAHTGRTKRTQCEPNAPKTNPAHTGRFKRTQDEPSAPGVSPTHPGRTQHTQDESGVPKTVPIYSEWSRTNQVPSGRTKHILDESPRMNLSTSTNPSRTERFQHSQNKSIALKTILAYPGRIYHTQDEHSTPGTHISQPERI</sequence>